<protein>
    <submittedName>
        <fullName evidence="7">EamA-like transporter family protein</fullName>
    </submittedName>
</protein>
<dbReference type="Pfam" id="PF00892">
    <property type="entry name" value="EamA"/>
    <property type="match status" value="2"/>
</dbReference>
<feature type="transmembrane region" description="Helical" evidence="5">
    <location>
        <begin position="76"/>
        <end position="94"/>
    </location>
</feature>
<feature type="transmembrane region" description="Helical" evidence="5">
    <location>
        <begin position="45"/>
        <end position="64"/>
    </location>
</feature>
<evidence type="ECO:0000256" key="2">
    <source>
        <dbReference type="ARBA" id="ARBA00022692"/>
    </source>
</evidence>
<comment type="caution">
    <text evidence="7">The sequence shown here is derived from an EMBL/GenBank/DDBJ whole genome shotgun (WGS) entry which is preliminary data.</text>
</comment>
<evidence type="ECO:0000256" key="4">
    <source>
        <dbReference type="ARBA" id="ARBA00023136"/>
    </source>
</evidence>
<dbReference type="SUPFAM" id="SSF103481">
    <property type="entry name" value="Multidrug resistance efflux transporter EmrE"/>
    <property type="match status" value="2"/>
</dbReference>
<feature type="transmembrane region" description="Helical" evidence="5">
    <location>
        <begin position="100"/>
        <end position="118"/>
    </location>
</feature>
<dbReference type="InterPro" id="IPR000620">
    <property type="entry name" value="EamA_dom"/>
</dbReference>
<feature type="domain" description="EamA" evidence="6">
    <location>
        <begin position="16"/>
        <end position="144"/>
    </location>
</feature>
<feature type="transmembrane region" description="Helical" evidence="5">
    <location>
        <begin position="153"/>
        <end position="171"/>
    </location>
</feature>
<evidence type="ECO:0000259" key="6">
    <source>
        <dbReference type="Pfam" id="PF00892"/>
    </source>
</evidence>
<dbReference type="PANTHER" id="PTHR32322:SF9">
    <property type="entry name" value="AMINO-ACID METABOLITE EFFLUX PUMP-RELATED"/>
    <property type="match status" value="1"/>
</dbReference>
<dbReference type="InterPro" id="IPR037185">
    <property type="entry name" value="EmrE-like"/>
</dbReference>
<gene>
    <name evidence="7" type="ORF">GALL_49290</name>
</gene>
<comment type="subcellular location">
    <subcellularLocation>
        <location evidence="1">Membrane</location>
        <topology evidence="1">Multi-pass membrane protein</topology>
    </subcellularLocation>
</comment>
<proteinExistence type="predicted"/>
<keyword evidence="3 5" id="KW-1133">Transmembrane helix</keyword>
<organism evidence="7">
    <name type="scientific">mine drainage metagenome</name>
    <dbReference type="NCBI Taxonomy" id="410659"/>
    <lineage>
        <taxon>unclassified sequences</taxon>
        <taxon>metagenomes</taxon>
        <taxon>ecological metagenomes</taxon>
    </lineage>
</organism>
<name>A0A1J5SYX0_9ZZZZ</name>
<evidence type="ECO:0000313" key="7">
    <source>
        <dbReference type="EMBL" id="OIR13794.1"/>
    </source>
</evidence>
<feature type="transmembrane region" description="Helical" evidence="5">
    <location>
        <begin position="130"/>
        <end position="147"/>
    </location>
</feature>
<feature type="transmembrane region" description="Helical" evidence="5">
    <location>
        <begin position="183"/>
        <end position="201"/>
    </location>
</feature>
<feature type="transmembrane region" description="Helical" evidence="5">
    <location>
        <begin position="213"/>
        <end position="234"/>
    </location>
</feature>
<evidence type="ECO:0000256" key="5">
    <source>
        <dbReference type="SAM" id="Phobius"/>
    </source>
</evidence>
<dbReference type="AlphaFoldDB" id="A0A1J5SYX0"/>
<sequence>MQQMPSTSRARFPVRIILLTSLAMLAFAGNSLLCRVALRHSGIDAASFTAIRLVAGAAVLWLVVRVKGRAFPGKGNWWSAFALFAYAAGFSFAYVSLPAATGALLLFGAVQATMIGYGIRAGERLQKMQLAGLVLALAGLVGLLLPGLSAPPLSGSLLMLGAGIAWGVYSLRGKGAGDPTRVTAGNFLRAAAIAVFLSLLLHDGAAVDGAGLLYAILSGALASGIGYAIWYTVLPALKATHAATVQLSVPVLAAVGGVAFLAEPLTLRLAFASVAILGGIALVILEKPAAPDARRSAAAEHSALRD</sequence>
<dbReference type="GO" id="GO:0016020">
    <property type="term" value="C:membrane"/>
    <property type="evidence" value="ECO:0007669"/>
    <property type="project" value="UniProtKB-SubCell"/>
</dbReference>
<reference evidence="7" key="1">
    <citation type="submission" date="2016-10" db="EMBL/GenBank/DDBJ databases">
        <title>Sequence of Gallionella enrichment culture.</title>
        <authorList>
            <person name="Poehlein A."/>
            <person name="Muehling M."/>
            <person name="Daniel R."/>
        </authorList>
    </citation>
    <scope>NUCLEOTIDE SEQUENCE</scope>
</reference>
<feature type="domain" description="EamA" evidence="6">
    <location>
        <begin position="154"/>
        <end position="284"/>
    </location>
</feature>
<dbReference type="InterPro" id="IPR050638">
    <property type="entry name" value="AA-Vitamin_Transporters"/>
</dbReference>
<feature type="transmembrane region" description="Helical" evidence="5">
    <location>
        <begin position="12"/>
        <end position="33"/>
    </location>
</feature>
<keyword evidence="2 5" id="KW-0812">Transmembrane</keyword>
<evidence type="ECO:0000256" key="3">
    <source>
        <dbReference type="ARBA" id="ARBA00022989"/>
    </source>
</evidence>
<dbReference type="EMBL" id="MLJW01000013">
    <property type="protein sequence ID" value="OIR13794.1"/>
    <property type="molecule type" value="Genomic_DNA"/>
</dbReference>
<feature type="transmembrane region" description="Helical" evidence="5">
    <location>
        <begin position="241"/>
        <end position="261"/>
    </location>
</feature>
<feature type="transmembrane region" description="Helical" evidence="5">
    <location>
        <begin position="267"/>
        <end position="285"/>
    </location>
</feature>
<evidence type="ECO:0000256" key="1">
    <source>
        <dbReference type="ARBA" id="ARBA00004141"/>
    </source>
</evidence>
<dbReference type="PANTHER" id="PTHR32322">
    <property type="entry name" value="INNER MEMBRANE TRANSPORTER"/>
    <property type="match status" value="1"/>
</dbReference>
<keyword evidence="4 5" id="KW-0472">Membrane</keyword>
<accession>A0A1J5SYX0</accession>